<dbReference type="EMBL" id="CAJOBG010047645">
    <property type="protein sequence ID" value="CAF4461041.1"/>
    <property type="molecule type" value="Genomic_DNA"/>
</dbReference>
<feature type="non-terminal residue" evidence="3">
    <location>
        <position position="1"/>
    </location>
</feature>
<accession>A0A820SWF3</accession>
<organism evidence="3 4">
    <name type="scientific">Rotaria magnacalcarata</name>
    <dbReference type="NCBI Taxonomy" id="392030"/>
    <lineage>
        <taxon>Eukaryota</taxon>
        <taxon>Metazoa</taxon>
        <taxon>Spiralia</taxon>
        <taxon>Gnathifera</taxon>
        <taxon>Rotifera</taxon>
        <taxon>Eurotatoria</taxon>
        <taxon>Bdelloidea</taxon>
        <taxon>Philodinida</taxon>
        <taxon>Philodinidae</taxon>
        <taxon>Rotaria</taxon>
    </lineage>
</organism>
<dbReference type="Proteomes" id="UP000663866">
    <property type="component" value="Unassembled WGS sequence"/>
</dbReference>
<evidence type="ECO:0000256" key="2">
    <source>
        <dbReference type="SAM" id="MobiDB-lite"/>
    </source>
</evidence>
<proteinExistence type="predicted"/>
<name>A0A820SWF3_9BILA</name>
<feature type="region of interest" description="Disordered" evidence="2">
    <location>
        <begin position="84"/>
        <end position="118"/>
    </location>
</feature>
<keyword evidence="1" id="KW-0175">Coiled coil</keyword>
<evidence type="ECO:0000313" key="3">
    <source>
        <dbReference type="EMBL" id="CAF4461041.1"/>
    </source>
</evidence>
<evidence type="ECO:0000256" key="1">
    <source>
        <dbReference type="SAM" id="Coils"/>
    </source>
</evidence>
<gene>
    <name evidence="3" type="ORF">OVN521_LOCUS38446</name>
</gene>
<sequence>SVNTILRKPFIYRRIPKHLAEDVHQAEFNHTVLHGQRLSIDLAHPNPPAISRPVSAPRTNPVLLPPPISSRPNSAAPRVIPHEPVRVYPGPSPIKRPVSATPSGAVNRVSQDKKSNDAIRKPVLSVDKENEIEKRRRELAKQKEAREKQAKEEVENLAKKQQELIEKDKHALINRDRERNRLLLSHSSPDLLANNKQQIASPVVSKPKMNPVSTPSSGRESAAASSIPSAAKAVNYDQYHELLDQHKQKMTDEERNMDQWNIGKYIFRTS</sequence>
<evidence type="ECO:0000313" key="4">
    <source>
        <dbReference type="Proteomes" id="UP000663866"/>
    </source>
</evidence>
<comment type="caution">
    <text evidence="3">The sequence shown here is derived from an EMBL/GenBank/DDBJ whole genome shotgun (WGS) entry which is preliminary data.</text>
</comment>
<reference evidence="3" key="1">
    <citation type="submission" date="2021-02" db="EMBL/GenBank/DDBJ databases">
        <authorList>
            <person name="Nowell W R."/>
        </authorList>
    </citation>
    <scope>NUCLEOTIDE SEQUENCE</scope>
</reference>
<feature type="coiled-coil region" evidence="1">
    <location>
        <begin position="125"/>
        <end position="171"/>
    </location>
</feature>
<keyword evidence="4" id="KW-1185">Reference proteome</keyword>
<feature type="region of interest" description="Disordered" evidence="2">
    <location>
        <begin position="193"/>
        <end position="226"/>
    </location>
</feature>
<dbReference type="AlphaFoldDB" id="A0A820SWF3"/>
<protein>
    <submittedName>
        <fullName evidence="3">Uncharacterized protein</fullName>
    </submittedName>
</protein>